<dbReference type="EMBL" id="CP159534">
    <property type="protein sequence ID" value="XCJ70303.1"/>
    <property type="molecule type" value="Genomic_DNA"/>
</dbReference>
<proteinExistence type="predicted"/>
<gene>
    <name evidence="2" type="ORF">ABII15_10125</name>
</gene>
<feature type="transmembrane region" description="Helical" evidence="1">
    <location>
        <begin position="197"/>
        <end position="214"/>
    </location>
</feature>
<sequence length="281" mass="30367">MPFTISHAAAVLPFVRRDGSGRGRLVPSLLMAGSFAPDLTYFAASTVPGAMEFGSFTHSFTGVFTVDALFAAGLLALWLLVREPLLALLPGAVRARVWTVARGRPGRARGWWLWWYVSAVLGSLTHVVWDAFTHPDRWGTRLLPVLGEDVAGSPLYWYVQYGSSALALVVIAVFVWWAVRGAAPSAGLPAPDARQRWLALVVIGGCACGCGAARVVRWLSYVDEEGLVWKPWEIVPTVCFGAGAGLVIGLVLYALLLRVRTRPAVPERPGPPAEPSRPTVR</sequence>
<protein>
    <submittedName>
        <fullName evidence="2">DUF4184 family protein</fullName>
    </submittedName>
</protein>
<dbReference type="KEGG" id="stac:ABII15_10125"/>
<keyword evidence="1" id="KW-1133">Transmembrane helix</keyword>
<dbReference type="Pfam" id="PF13803">
    <property type="entry name" value="DUF4184"/>
    <property type="match status" value="1"/>
</dbReference>
<dbReference type="AlphaFoldDB" id="A0AAU8IQ26"/>
<keyword evidence="1" id="KW-0812">Transmembrane</keyword>
<evidence type="ECO:0000313" key="2">
    <source>
        <dbReference type="EMBL" id="XCJ70303.1"/>
    </source>
</evidence>
<reference evidence="2" key="1">
    <citation type="submission" date="2024-06" db="EMBL/GenBank/DDBJ databases">
        <title>Streptomyces sp. strain HUAS MG91 genome sequences.</title>
        <authorList>
            <person name="Mo P."/>
        </authorList>
    </citation>
    <scope>NUCLEOTIDE SEQUENCE</scope>
    <source>
        <strain evidence="2">HUAS MG91</strain>
    </source>
</reference>
<feature type="transmembrane region" description="Helical" evidence="1">
    <location>
        <begin position="25"/>
        <end position="44"/>
    </location>
</feature>
<feature type="transmembrane region" description="Helical" evidence="1">
    <location>
        <begin position="155"/>
        <end position="177"/>
    </location>
</feature>
<dbReference type="InterPro" id="IPR025238">
    <property type="entry name" value="DUF4184"/>
</dbReference>
<evidence type="ECO:0000256" key="1">
    <source>
        <dbReference type="SAM" id="Phobius"/>
    </source>
</evidence>
<dbReference type="RefSeq" id="WP_353941950.1">
    <property type="nucleotide sequence ID" value="NZ_CP159534.1"/>
</dbReference>
<name>A0AAU8IQ26_9ACTN</name>
<accession>A0AAU8IQ26</accession>
<feature type="transmembrane region" description="Helical" evidence="1">
    <location>
        <begin position="56"/>
        <end position="81"/>
    </location>
</feature>
<organism evidence="2">
    <name type="scientific">Streptomyces tabacisoli</name>
    <dbReference type="NCBI Taxonomy" id="3156398"/>
    <lineage>
        <taxon>Bacteria</taxon>
        <taxon>Bacillati</taxon>
        <taxon>Actinomycetota</taxon>
        <taxon>Actinomycetes</taxon>
        <taxon>Kitasatosporales</taxon>
        <taxon>Streptomycetaceae</taxon>
        <taxon>Streptomyces</taxon>
    </lineage>
</organism>
<feature type="transmembrane region" description="Helical" evidence="1">
    <location>
        <begin position="234"/>
        <end position="256"/>
    </location>
</feature>
<keyword evidence="1" id="KW-0472">Membrane</keyword>
<feature type="transmembrane region" description="Helical" evidence="1">
    <location>
        <begin position="111"/>
        <end position="129"/>
    </location>
</feature>